<dbReference type="GO" id="GO:0007076">
    <property type="term" value="P:mitotic chromosome condensation"/>
    <property type="evidence" value="ECO:0007669"/>
    <property type="project" value="InterPro"/>
</dbReference>
<dbReference type="PANTHER" id="PTHR14222">
    <property type="entry name" value="CONDENSIN"/>
    <property type="match status" value="1"/>
</dbReference>
<dbReference type="GO" id="GO:0000796">
    <property type="term" value="C:condensin complex"/>
    <property type="evidence" value="ECO:0007669"/>
    <property type="project" value="TreeGrafter"/>
</dbReference>
<evidence type="ECO:0000313" key="1">
    <source>
        <dbReference type="EMBL" id="KAA6311204.1"/>
    </source>
</evidence>
<dbReference type="Proteomes" id="UP000324800">
    <property type="component" value="Unassembled WGS sequence"/>
</dbReference>
<protein>
    <submittedName>
        <fullName evidence="1">Uncharacterized protein</fullName>
    </submittedName>
</protein>
<gene>
    <name evidence="1" type="ORF">EZS28_056173</name>
</gene>
<evidence type="ECO:0000313" key="2">
    <source>
        <dbReference type="Proteomes" id="UP000324800"/>
    </source>
</evidence>
<accession>A0A5J4PRN6</accession>
<dbReference type="GO" id="GO:0010032">
    <property type="term" value="P:meiotic chromosome condensation"/>
    <property type="evidence" value="ECO:0007669"/>
    <property type="project" value="TreeGrafter"/>
</dbReference>
<dbReference type="EMBL" id="SNRW01049358">
    <property type="protein sequence ID" value="KAA6311204.1"/>
    <property type="molecule type" value="Genomic_DNA"/>
</dbReference>
<dbReference type="GO" id="GO:0042393">
    <property type="term" value="F:histone binding"/>
    <property type="evidence" value="ECO:0007669"/>
    <property type="project" value="TreeGrafter"/>
</dbReference>
<feature type="non-terminal residue" evidence="1">
    <location>
        <position position="1"/>
    </location>
</feature>
<proteinExistence type="predicted"/>
<reference evidence="1 2" key="1">
    <citation type="submission" date="2019-03" db="EMBL/GenBank/DDBJ databases">
        <title>Single cell metagenomics reveals metabolic interactions within the superorganism composed of flagellate Streblomastix strix and complex community of Bacteroidetes bacteria on its surface.</title>
        <authorList>
            <person name="Treitli S.C."/>
            <person name="Kolisko M."/>
            <person name="Husnik F."/>
            <person name="Keeling P."/>
            <person name="Hampl V."/>
        </authorList>
    </citation>
    <scope>NUCLEOTIDE SEQUENCE [LARGE SCALE GENOMIC DNA]</scope>
    <source>
        <strain evidence="1">ST1C</strain>
    </source>
</reference>
<dbReference type="InterPro" id="IPR026971">
    <property type="entry name" value="CND1/NCAPD3"/>
</dbReference>
<comment type="caution">
    <text evidence="1">The sequence shown here is derived from an EMBL/GenBank/DDBJ whole genome shotgun (WGS) entry which is preliminary data.</text>
</comment>
<dbReference type="GO" id="GO:0000779">
    <property type="term" value="C:condensed chromosome, centromeric region"/>
    <property type="evidence" value="ECO:0007669"/>
    <property type="project" value="TreeGrafter"/>
</dbReference>
<dbReference type="PANTHER" id="PTHR14222:SF1">
    <property type="entry name" value="CONDENSIN-2 COMPLEX SUBUNIT D3"/>
    <property type="match status" value="1"/>
</dbReference>
<dbReference type="AlphaFoldDB" id="A0A5J4PRN6"/>
<dbReference type="OrthoDB" id="10263978at2759"/>
<name>A0A5J4PRN6_9EUKA</name>
<organism evidence="1 2">
    <name type="scientific">Streblomastix strix</name>
    <dbReference type="NCBI Taxonomy" id="222440"/>
    <lineage>
        <taxon>Eukaryota</taxon>
        <taxon>Metamonada</taxon>
        <taxon>Preaxostyla</taxon>
        <taxon>Oxymonadida</taxon>
        <taxon>Streblomastigidae</taxon>
        <taxon>Streblomastix</taxon>
    </lineage>
</organism>
<sequence length="158" mass="16899">GLADSYVPRIAALAQDGLASPLPSPQILLALTTIIQTLNSDTSLTLHSIQQSLSFMPQYQIGHAHAALASLFTASPAIRLTALAHIAALIQEDHIRLRGAPLFHSLAALCDPSPTVRDFASSIVKNVFMVKQPHLPALSFLDCIFAFNQLRRAPKAAG</sequence>
<feature type="non-terminal residue" evidence="1">
    <location>
        <position position="158"/>
    </location>
</feature>